<reference evidence="1" key="1">
    <citation type="submission" date="2020-11" db="EMBL/GenBank/DDBJ databases">
        <authorList>
            <person name="Tran Van P."/>
        </authorList>
    </citation>
    <scope>NUCLEOTIDE SEQUENCE</scope>
</reference>
<proteinExistence type="predicted"/>
<sequence>MDHLALLPLWSRCDLPLPKIAATKGPRLPISAAAFVPVLHQSRSSDLASGCGSLCLCSSVPQLLAAYKFGSGELQGRSVRTISVSRREGRAVGALSRN</sequence>
<evidence type="ECO:0000313" key="1">
    <source>
        <dbReference type="EMBL" id="CAD7231250.1"/>
    </source>
</evidence>
<accession>A0A7R8ZNK0</accession>
<organism evidence="1">
    <name type="scientific">Cyprideis torosa</name>
    <dbReference type="NCBI Taxonomy" id="163714"/>
    <lineage>
        <taxon>Eukaryota</taxon>
        <taxon>Metazoa</taxon>
        <taxon>Ecdysozoa</taxon>
        <taxon>Arthropoda</taxon>
        <taxon>Crustacea</taxon>
        <taxon>Oligostraca</taxon>
        <taxon>Ostracoda</taxon>
        <taxon>Podocopa</taxon>
        <taxon>Podocopida</taxon>
        <taxon>Cytherocopina</taxon>
        <taxon>Cytheroidea</taxon>
        <taxon>Cytherideidae</taxon>
        <taxon>Cyprideis</taxon>
    </lineage>
</organism>
<protein>
    <submittedName>
        <fullName evidence="1">Uncharacterized protein</fullName>
    </submittedName>
</protein>
<dbReference type="AlphaFoldDB" id="A0A7R8ZNK0"/>
<gene>
    <name evidence="1" type="ORF">CTOB1V02_LOCUS9102</name>
</gene>
<dbReference type="EMBL" id="OB663320">
    <property type="protein sequence ID" value="CAD7231250.1"/>
    <property type="molecule type" value="Genomic_DNA"/>
</dbReference>
<name>A0A7R8ZNK0_9CRUS</name>